<protein>
    <recommendedName>
        <fullName evidence="4">Glutamate-ammonia-ligase adenylyltransferase</fullName>
    </recommendedName>
</protein>
<evidence type="ECO:0008006" key="4">
    <source>
        <dbReference type="Google" id="ProtNLM"/>
    </source>
</evidence>
<feature type="transmembrane region" description="Helical" evidence="1">
    <location>
        <begin position="7"/>
        <end position="28"/>
    </location>
</feature>
<keyword evidence="1" id="KW-0812">Transmembrane</keyword>
<organism evidence="2 3">
    <name type="scientific">Thiocapsa rosea</name>
    <dbReference type="NCBI Taxonomy" id="69360"/>
    <lineage>
        <taxon>Bacteria</taxon>
        <taxon>Pseudomonadati</taxon>
        <taxon>Pseudomonadota</taxon>
        <taxon>Gammaproteobacteria</taxon>
        <taxon>Chromatiales</taxon>
        <taxon>Chromatiaceae</taxon>
        <taxon>Thiocapsa</taxon>
    </lineage>
</organism>
<dbReference type="EMBL" id="RBXL01000001">
    <property type="protein sequence ID" value="RKT46669.1"/>
    <property type="molecule type" value="Genomic_DNA"/>
</dbReference>
<gene>
    <name evidence="2" type="ORF">BDD21_4201</name>
</gene>
<accession>A0A495VBF3</accession>
<keyword evidence="3" id="KW-1185">Reference proteome</keyword>
<dbReference type="Proteomes" id="UP000274556">
    <property type="component" value="Unassembled WGS sequence"/>
</dbReference>
<keyword evidence="1" id="KW-1133">Transmembrane helix</keyword>
<proteinExistence type="predicted"/>
<dbReference type="OrthoDB" id="9181276at2"/>
<keyword evidence="1" id="KW-0472">Membrane</keyword>
<name>A0A495VBF3_9GAMM</name>
<evidence type="ECO:0000313" key="3">
    <source>
        <dbReference type="Proteomes" id="UP000274556"/>
    </source>
</evidence>
<evidence type="ECO:0000313" key="2">
    <source>
        <dbReference type="EMBL" id="RKT46669.1"/>
    </source>
</evidence>
<sequence>MDRFTRNYSIAIGVIVIGVLAVWIGSAWKPQVWELDQVLEADPQVSSYPYRFRVVSFENGVATISTPRSFDMPAYRFLAIIHPNLTNKADNDPQVIAAQQGLIDHQKRAQGLILAQPQVESVEWQLDTQWLAARGINVSPTP</sequence>
<evidence type="ECO:0000256" key="1">
    <source>
        <dbReference type="SAM" id="Phobius"/>
    </source>
</evidence>
<dbReference type="AlphaFoldDB" id="A0A495VBF3"/>
<dbReference type="RefSeq" id="WP_120798751.1">
    <property type="nucleotide sequence ID" value="NZ_RBXL01000001.1"/>
</dbReference>
<comment type="caution">
    <text evidence="2">The sequence shown here is derived from an EMBL/GenBank/DDBJ whole genome shotgun (WGS) entry which is preliminary data.</text>
</comment>
<reference evidence="2 3" key="1">
    <citation type="submission" date="2018-10" db="EMBL/GenBank/DDBJ databases">
        <title>Genomic Encyclopedia of Archaeal and Bacterial Type Strains, Phase II (KMG-II): from individual species to whole genera.</title>
        <authorList>
            <person name="Goeker M."/>
        </authorList>
    </citation>
    <scope>NUCLEOTIDE SEQUENCE [LARGE SCALE GENOMIC DNA]</scope>
    <source>
        <strain evidence="2 3">DSM 235</strain>
    </source>
</reference>